<dbReference type="KEGG" id="uli:ETAA1_63600"/>
<keyword evidence="2" id="KW-1185">Reference proteome</keyword>
<name>A0A517Y3G5_9BACT</name>
<accession>A0A517Y3G5</accession>
<gene>
    <name evidence="1" type="ORF">ETAA1_63600</name>
</gene>
<reference evidence="1 2" key="1">
    <citation type="submission" date="2019-02" db="EMBL/GenBank/DDBJ databases">
        <title>Deep-cultivation of Planctomycetes and their phenomic and genomic characterization uncovers novel biology.</title>
        <authorList>
            <person name="Wiegand S."/>
            <person name="Jogler M."/>
            <person name="Boedeker C."/>
            <person name="Pinto D."/>
            <person name="Vollmers J."/>
            <person name="Rivas-Marin E."/>
            <person name="Kohn T."/>
            <person name="Peeters S.H."/>
            <person name="Heuer A."/>
            <person name="Rast P."/>
            <person name="Oberbeckmann S."/>
            <person name="Bunk B."/>
            <person name="Jeske O."/>
            <person name="Meyerdierks A."/>
            <person name="Storesund J.E."/>
            <person name="Kallscheuer N."/>
            <person name="Luecker S."/>
            <person name="Lage O.M."/>
            <person name="Pohl T."/>
            <person name="Merkel B.J."/>
            <person name="Hornburger P."/>
            <person name="Mueller R.-W."/>
            <person name="Bruemmer F."/>
            <person name="Labrenz M."/>
            <person name="Spormann A.M."/>
            <person name="Op den Camp H."/>
            <person name="Overmann J."/>
            <person name="Amann R."/>
            <person name="Jetten M.S.M."/>
            <person name="Mascher T."/>
            <person name="Medema M.H."/>
            <person name="Devos D.P."/>
            <person name="Kaster A.-K."/>
            <person name="Ovreas L."/>
            <person name="Rohde M."/>
            <person name="Galperin M.Y."/>
            <person name="Jogler C."/>
        </authorList>
    </citation>
    <scope>NUCLEOTIDE SEQUENCE [LARGE SCALE GENOMIC DNA]</scope>
    <source>
        <strain evidence="1 2">ETA_A1</strain>
    </source>
</reference>
<evidence type="ECO:0000313" key="1">
    <source>
        <dbReference type="EMBL" id="QDU24346.1"/>
    </source>
</evidence>
<dbReference type="EMBL" id="CP036273">
    <property type="protein sequence ID" value="QDU24346.1"/>
    <property type="molecule type" value="Genomic_DNA"/>
</dbReference>
<dbReference type="Proteomes" id="UP000319576">
    <property type="component" value="Chromosome"/>
</dbReference>
<dbReference type="OrthoDB" id="2617173at2"/>
<organism evidence="1 2">
    <name type="scientific">Urbifossiella limnaea</name>
    <dbReference type="NCBI Taxonomy" id="2528023"/>
    <lineage>
        <taxon>Bacteria</taxon>
        <taxon>Pseudomonadati</taxon>
        <taxon>Planctomycetota</taxon>
        <taxon>Planctomycetia</taxon>
        <taxon>Gemmatales</taxon>
        <taxon>Gemmataceae</taxon>
        <taxon>Urbifossiella</taxon>
    </lineage>
</organism>
<protein>
    <submittedName>
        <fullName evidence="1">Uncharacterized protein</fullName>
    </submittedName>
</protein>
<dbReference type="AlphaFoldDB" id="A0A517Y3G5"/>
<dbReference type="RefSeq" id="WP_145244506.1">
    <property type="nucleotide sequence ID" value="NZ_CP036273.1"/>
</dbReference>
<evidence type="ECO:0000313" key="2">
    <source>
        <dbReference type="Proteomes" id="UP000319576"/>
    </source>
</evidence>
<proteinExistence type="predicted"/>
<sequence length="131" mass="15161">MPEERQPPADAVYRVEDINVLPIPDTFFGLLAAVRERPGMYIGRKSLRDFYAWLGGLRFARMQAKLPPLPGEDEFDGFDAFVCDKYRWHDVGGWAAKIAYYYRDDADALDQFYVLLDEYRASRQPPAAPHR</sequence>